<protein>
    <submittedName>
        <fullName evidence="3">Acyltransferase</fullName>
    </submittedName>
</protein>
<dbReference type="InterPro" id="IPR050879">
    <property type="entry name" value="Acyltransferase_3"/>
</dbReference>
<evidence type="ECO:0000313" key="3">
    <source>
        <dbReference type="EMBL" id="MFK2900934.1"/>
    </source>
</evidence>
<feature type="transmembrane region" description="Helical" evidence="1">
    <location>
        <begin position="188"/>
        <end position="219"/>
    </location>
</feature>
<proteinExistence type="predicted"/>
<feature type="transmembrane region" description="Helical" evidence="1">
    <location>
        <begin position="277"/>
        <end position="297"/>
    </location>
</feature>
<feature type="domain" description="Acyltransferase 3" evidence="2">
    <location>
        <begin position="36"/>
        <end position="348"/>
    </location>
</feature>
<keyword evidence="3" id="KW-0808">Transferase</keyword>
<dbReference type="Proteomes" id="UP001620461">
    <property type="component" value="Unassembled WGS sequence"/>
</dbReference>
<feature type="transmembrane region" description="Helical" evidence="1">
    <location>
        <begin position="255"/>
        <end position="270"/>
    </location>
</feature>
<evidence type="ECO:0000256" key="1">
    <source>
        <dbReference type="SAM" id="Phobius"/>
    </source>
</evidence>
<comment type="caution">
    <text evidence="3">The sequence shown here is derived from an EMBL/GenBank/DDBJ whole genome shotgun (WGS) entry which is preliminary data.</text>
</comment>
<keyword evidence="1" id="KW-0472">Membrane</keyword>
<dbReference type="PANTHER" id="PTHR23028:SF53">
    <property type="entry name" value="ACYL_TRANSF_3 DOMAIN-CONTAINING PROTEIN"/>
    <property type="match status" value="1"/>
</dbReference>
<feature type="transmembrane region" description="Helical" evidence="1">
    <location>
        <begin position="111"/>
        <end position="132"/>
    </location>
</feature>
<keyword evidence="4" id="KW-1185">Reference proteome</keyword>
<keyword evidence="1" id="KW-0812">Transmembrane</keyword>
<dbReference type="GO" id="GO:0016746">
    <property type="term" value="F:acyltransferase activity"/>
    <property type="evidence" value="ECO:0007669"/>
    <property type="project" value="UniProtKB-KW"/>
</dbReference>
<keyword evidence="3" id="KW-0012">Acyltransferase</keyword>
<keyword evidence="1" id="KW-1133">Transmembrane helix</keyword>
<evidence type="ECO:0000259" key="2">
    <source>
        <dbReference type="Pfam" id="PF01757"/>
    </source>
</evidence>
<feature type="transmembrane region" description="Helical" evidence="1">
    <location>
        <begin position="69"/>
        <end position="90"/>
    </location>
</feature>
<dbReference type="RefSeq" id="WP_404547455.1">
    <property type="nucleotide sequence ID" value="NZ_JADIKJ010000012.1"/>
</dbReference>
<gene>
    <name evidence="3" type="ORF">ISP15_11360</name>
</gene>
<reference evidence="3 4" key="1">
    <citation type="submission" date="2020-10" db="EMBL/GenBank/DDBJ databases">
        <title>Phylogeny of dyella-like bacteria.</title>
        <authorList>
            <person name="Fu J."/>
        </authorList>
    </citation>
    <scope>NUCLEOTIDE SEQUENCE [LARGE SCALE GENOMIC DNA]</scope>
    <source>
        <strain evidence="3 4">JP1</strain>
    </source>
</reference>
<dbReference type="EMBL" id="JADIKJ010000012">
    <property type="protein sequence ID" value="MFK2900934.1"/>
    <property type="molecule type" value="Genomic_DNA"/>
</dbReference>
<organism evidence="3 4">
    <name type="scientific">Dyella jejuensis</name>
    <dbReference type="NCBI Taxonomy" id="1432009"/>
    <lineage>
        <taxon>Bacteria</taxon>
        <taxon>Pseudomonadati</taxon>
        <taxon>Pseudomonadota</taxon>
        <taxon>Gammaproteobacteria</taxon>
        <taxon>Lysobacterales</taxon>
        <taxon>Rhodanobacteraceae</taxon>
        <taxon>Dyella</taxon>
    </lineage>
</organism>
<dbReference type="PANTHER" id="PTHR23028">
    <property type="entry name" value="ACETYLTRANSFERASE"/>
    <property type="match status" value="1"/>
</dbReference>
<accession>A0ABW8JIJ3</accession>
<feature type="transmembrane region" description="Helical" evidence="1">
    <location>
        <begin position="35"/>
        <end position="54"/>
    </location>
</feature>
<feature type="transmembrane region" description="Helical" evidence="1">
    <location>
        <begin position="231"/>
        <end position="249"/>
    </location>
</feature>
<sequence>MIASGYTGSKIPRVKQLSSTMTLADGLENRKDNFLLLRFIAASMVIYGHGGAIANTKGASPDLFLRLGWGIYSGTLAVCIFFVVSGFMIAGSYLRRQHLADFLWARLLRIYPAYFCCLVICAVVLGAVYTALPLNQYFENTGVLHYVTQNVKLQTTMVWTLPEVFDGNPHDSVINGAIWTLPAEFRMYLWVAIVGALGILSRRWLCALIIAVLFGLGILRPDADIFMIPSIYLHLAAMFGIGTLCYLFRDHVPVGWPYVAAAVILAYLLRNTVFYQFALGLAIAQFSFAFAYCLPWYGFNRFGDYSYGIYLWGYPMQQALAHHFPLMGPKHNACFAFMLALAMALLSWHFIEKPSLMLKSLPGKLFRYFKSVSGWSDSEKSSRVVSKLGPN</sequence>
<feature type="transmembrane region" description="Helical" evidence="1">
    <location>
        <begin position="333"/>
        <end position="351"/>
    </location>
</feature>
<dbReference type="Pfam" id="PF01757">
    <property type="entry name" value="Acyl_transf_3"/>
    <property type="match status" value="1"/>
</dbReference>
<evidence type="ECO:0000313" key="4">
    <source>
        <dbReference type="Proteomes" id="UP001620461"/>
    </source>
</evidence>
<dbReference type="InterPro" id="IPR002656">
    <property type="entry name" value="Acyl_transf_3_dom"/>
</dbReference>
<name>A0ABW8JIJ3_9GAMM</name>